<sequence>MNHTRWKLSRERRASEGYVEPPEVAAEREQIRLAHDLGQLVFDRRTALGLTEAALGERLGMTEDDVEAVELGGLLPLTADLLVRLSTALDVTVDLRVVSGGHNTVVFDDHAA</sequence>
<dbReference type="SUPFAM" id="SSF47413">
    <property type="entry name" value="lambda repressor-like DNA-binding domains"/>
    <property type="match status" value="1"/>
</dbReference>
<gene>
    <name evidence="2" type="ORF">MQP27_16910</name>
</gene>
<comment type="caution">
    <text evidence="2">The sequence shown here is derived from an EMBL/GenBank/DDBJ whole genome shotgun (WGS) entry which is preliminary data.</text>
</comment>
<dbReference type="Gene3D" id="1.10.260.40">
    <property type="entry name" value="lambda repressor-like DNA-binding domains"/>
    <property type="match status" value="1"/>
</dbReference>
<dbReference type="EMBL" id="JALDAY010000005">
    <property type="protein sequence ID" value="MCI3272790.1"/>
    <property type="molecule type" value="Genomic_DNA"/>
</dbReference>
<dbReference type="CDD" id="cd00093">
    <property type="entry name" value="HTH_XRE"/>
    <property type="match status" value="1"/>
</dbReference>
<evidence type="ECO:0000313" key="2">
    <source>
        <dbReference type="EMBL" id="MCI3272790.1"/>
    </source>
</evidence>
<proteinExistence type="predicted"/>
<dbReference type="InterPro" id="IPR010982">
    <property type="entry name" value="Lambda_DNA-bd_dom_sf"/>
</dbReference>
<name>A0ABS9Y6F3_9ACTN</name>
<keyword evidence="3" id="KW-1185">Reference proteome</keyword>
<evidence type="ECO:0000256" key="1">
    <source>
        <dbReference type="SAM" id="MobiDB-lite"/>
    </source>
</evidence>
<feature type="region of interest" description="Disordered" evidence="1">
    <location>
        <begin position="1"/>
        <end position="21"/>
    </location>
</feature>
<reference evidence="2" key="1">
    <citation type="submission" date="2022-03" db="EMBL/GenBank/DDBJ databases">
        <title>Streptomyces 7R015 and 7R016 isolated from Barleria lupulina in Thailand.</title>
        <authorList>
            <person name="Kanchanasin P."/>
            <person name="Phongsopitanun W."/>
            <person name="Tanasupawat S."/>
        </authorList>
    </citation>
    <scope>NUCLEOTIDE SEQUENCE</scope>
    <source>
        <strain evidence="2">7R015</strain>
    </source>
</reference>
<dbReference type="RefSeq" id="WP_242766007.1">
    <property type="nucleotide sequence ID" value="NZ_JALDAY010000005.1"/>
</dbReference>
<protein>
    <submittedName>
        <fullName evidence="2">Helix-turn-helix domain-containing protein</fullName>
    </submittedName>
</protein>
<accession>A0ABS9Y6F3</accession>
<evidence type="ECO:0000313" key="3">
    <source>
        <dbReference type="Proteomes" id="UP001165269"/>
    </source>
</evidence>
<dbReference type="InterPro" id="IPR001387">
    <property type="entry name" value="Cro/C1-type_HTH"/>
</dbReference>
<organism evidence="2 3">
    <name type="scientific">Streptomyces cylindrosporus</name>
    <dbReference type="NCBI Taxonomy" id="2927583"/>
    <lineage>
        <taxon>Bacteria</taxon>
        <taxon>Bacillati</taxon>
        <taxon>Actinomycetota</taxon>
        <taxon>Actinomycetes</taxon>
        <taxon>Kitasatosporales</taxon>
        <taxon>Streptomycetaceae</taxon>
        <taxon>Streptomyces</taxon>
    </lineage>
</organism>
<dbReference type="Proteomes" id="UP001165269">
    <property type="component" value="Unassembled WGS sequence"/>
</dbReference>